<dbReference type="InterPro" id="IPR059026">
    <property type="entry name" value="LpqB_N"/>
</dbReference>
<feature type="domain" description="GerMN" evidence="1">
    <location>
        <begin position="205"/>
        <end position="306"/>
    </location>
</feature>
<dbReference type="Proteomes" id="UP000632289">
    <property type="component" value="Unassembled WGS sequence"/>
</dbReference>
<dbReference type="InterPro" id="IPR018910">
    <property type="entry name" value="LpqB_C"/>
</dbReference>
<dbReference type="EMBL" id="JACXYU010000001">
    <property type="protein sequence ID" value="MBD3930969.1"/>
    <property type="molecule type" value="Genomic_DNA"/>
</dbReference>
<dbReference type="AlphaFoldDB" id="A0A927EVU7"/>
<feature type="domain" description="Lipoprotein LpqB C-terminal" evidence="2">
    <location>
        <begin position="354"/>
        <end position="608"/>
    </location>
</feature>
<evidence type="ECO:0000313" key="4">
    <source>
        <dbReference type="EMBL" id="MBD3930969.1"/>
    </source>
</evidence>
<dbReference type="SUPFAM" id="SSF82171">
    <property type="entry name" value="DPP6 N-terminal domain-like"/>
    <property type="match status" value="1"/>
</dbReference>
<name>A0A927EVU7_9ACTN</name>
<comment type="caution">
    <text evidence="4">The sequence shown here is derived from an EMBL/GenBank/DDBJ whole genome shotgun (WGS) entry which is preliminary data.</text>
</comment>
<dbReference type="Pfam" id="PF10647">
    <property type="entry name" value="Gmad1"/>
    <property type="match status" value="1"/>
</dbReference>
<evidence type="ECO:0000259" key="2">
    <source>
        <dbReference type="Pfam" id="PF10647"/>
    </source>
</evidence>
<evidence type="ECO:0000259" key="3">
    <source>
        <dbReference type="Pfam" id="PF25976"/>
    </source>
</evidence>
<protein>
    <recommendedName>
        <fullName evidence="6">Lipoprotein LpqB</fullName>
    </recommendedName>
</protein>
<dbReference type="RefSeq" id="WP_191208182.1">
    <property type="nucleotide sequence ID" value="NZ_BAABKL010000039.1"/>
</dbReference>
<dbReference type="InterPro" id="IPR019606">
    <property type="entry name" value="GerMN"/>
</dbReference>
<dbReference type="PROSITE" id="PS51257">
    <property type="entry name" value="PROKAR_LIPOPROTEIN"/>
    <property type="match status" value="1"/>
</dbReference>
<accession>A0A927EVU7</accession>
<gene>
    <name evidence="4" type="ORF">IF129_05255</name>
</gene>
<proteinExistence type="predicted"/>
<evidence type="ECO:0000259" key="1">
    <source>
        <dbReference type="Pfam" id="PF10646"/>
    </source>
</evidence>
<reference evidence="4" key="1">
    <citation type="submission" date="2020-09" db="EMBL/GenBank/DDBJ databases">
        <title>Secondary metabolite and genome analysis of marine Streptomyces chumphonensis KK1-2T.</title>
        <authorList>
            <person name="Phongsopitanun W."/>
            <person name="Kanchanasin P."/>
            <person name="Pittayakhajonwut P."/>
            <person name="Suwanborirux K."/>
            <person name="Tanasupawat S."/>
        </authorList>
    </citation>
    <scope>NUCLEOTIDE SEQUENCE</scope>
    <source>
        <strain evidence="4">KK1-2</strain>
    </source>
</reference>
<keyword evidence="5" id="KW-1185">Reference proteome</keyword>
<feature type="domain" description="Lipoprotein LpqB N-terminal" evidence="3">
    <location>
        <begin position="52"/>
        <end position="176"/>
    </location>
</feature>
<organism evidence="4 5">
    <name type="scientific">Streptomyces chumphonensis</name>
    <dbReference type="NCBI Taxonomy" id="1214925"/>
    <lineage>
        <taxon>Bacteria</taxon>
        <taxon>Bacillati</taxon>
        <taxon>Actinomycetota</taxon>
        <taxon>Actinomycetes</taxon>
        <taxon>Kitasatosporales</taxon>
        <taxon>Streptomycetaceae</taxon>
        <taxon>Streptomyces</taxon>
    </lineage>
</organism>
<dbReference type="Pfam" id="PF10646">
    <property type="entry name" value="Germane"/>
    <property type="match status" value="1"/>
</dbReference>
<evidence type="ECO:0000313" key="5">
    <source>
        <dbReference type="Proteomes" id="UP000632289"/>
    </source>
</evidence>
<sequence length="609" mass="65033">MRAERRAAGAALTAGLMLLTGCASMPSSGEVKPIEGNQRSDGDATVRVFGVPPQSGERPAQIVRGFLEATTSDEAEYETARQYLTEETAGEWDPFAGTTVVSGGPDVPPAGVLPDAEESGYTVEVTGTRLAEVDGKHAYAPASGPYLGAFHLVEEEGEWRIDQLPDGLVLGEADFERIYRSVNTYYYAGLGPQAGDVPRGKNLLVADPVYVRRRIDPVTETVRALLGGPTDWMRPIVTSAYPTGVRLASEQTLALDDAGALQVKLTSGVQDRPLRVQRTQCERMAAQLLHTVDHQSSARVHRVTLQNERGARLCGLGNEEAHRYAPGALNGRAAMQYYLDGDRRLVALGEAQESGIPVDGPFGTGSLPMRHVAVSRSETLAAGVSLDGARLHVAPLHSDVPFQAPVLVSRGESESARLTAPSWDGLGDLWVADQDPEDPRLLRLRDGEGTPQRVDVDGLGAGRVEALRVAADGVRIALLVREGDAVTLMLGRVEREYDDDGRPRVKVTGLRDVAPQLENVVAVSWAGGSRMVVVGKEAGGVQQVRVMSTDGSPGTPAKLPNVNKIESIAASEDEDKPLLAFSAEGIVRLPRDGDWQEVTDEGSAPVYPG</sequence>
<evidence type="ECO:0008006" key="6">
    <source>
        <dbReference type="Google" id="ProtNLM"/>
    </source>
</evidence>
<dbReference type="Pfam" id="PF25976">
    <property type="entry name" value="LpqB_N"/>
    <property type="match status" value="1"/>
</dbReference>